<dbReference type="AlphaFoldDB" id="S4PJ21"/>
<reference evidence="1" key="2">
    <citation type="submission" date="2013-05" db="EMBL/GenBank/DDBJ databases">
        <authorList>
            <person name="Carter J.-M."/>
            <person name="Baker S.C."/>
            <person name="Pink R."/>
            <person name="Carter D.R.F."/>
            <person name="Collins A."/>
            <person name="Tomlin J."/>
            <person name="Gibbs M."/>
            <person name="Breuker C.J."/>
        </authorList>
    </citation>
    <scope>NUCLEOTIDE SEQUENCE</scope>
    <source>
        <tissue evidence="1">Ovary</tissue>
    </source>
</reference>
<feature type="non-terminal residue" evidence="1">
    <location>
        <position position="1"/>
    </location>
</feature>
<sequence>QKECDNCNRPRVLRSIAEPQVSDVHSRGLRLCLCSVTNTYAQTYIWTRYSAFKAITSIPTSPWLRVMR</sequence>
<reference evidence="1" key="1">
    <citation type="journal article" date="2013" name="BMC Genomics">
        <title>Unscrambling butterfly oogenesis.</title>
        <authorList>
            <person name="Carter J.M."/>
            <person name="Baker S.C."/>
            <person name="Pink R."/>
            <person name="Carter D.R."/>
            <person name="Collins A."/>
            <person name="Tomlin J."/>
            <person name="Gibbs M."/>
            <person name="Breuker C.J."/>
        </authorList>
    </citation>
    <scope>NUCLEOTIDE SEQUENCE</scope>
    <source>
        <tissue evidence="1">Ovary</tissue>
    </source>
</reference>
<accession>S4PJ21</accession>
<proteinExistence type="predicted"/>
<evidence type="ECO:0000313" key="1">
    <source>
        <dbReference type="EMBL" id="JAA90904.1"/>
    </source>
</evidence>
<dbReference type="EMBL" id="GAIX01001656">
    <property type="protein sequence ID" value="JAA90904.1"/>
    <property type="molecule type" value="Transcribed_RNA"/>
</dbReference>
<feature type="non-terminal residue" evidence="1">
    <location>
        <position position="68"/>
    </location>
</feature>
<name>S4PJ21_9NEOP</name>
<protein>
    <submittedName>
        <fullName evidence="1">Uncharacterized protein</fullName>
    </submittedName>
</protein>
<organism evidence="1">
    <name type="scientific">Pararge aegeria</name>
    <name type="common">speckled wood butterfly</name>
    <dbReference type="NCBI Taxonomy" id="116150"/>
    <lineage>
        <taxon>Eukaryota</taxon>
        <taxon>Metazoa</taxon>
        <taxon>Ecdysozoa</taxon>
        <taxon>Arthropoda</taxon>
        <taxon>Hexapoda</taxon>
        <taxon>Insecta</taxon>
        <taxon>Pterygota</taxon>
        <taxon>Neoptera</taxon>
        <taxon>Endopterygota</taxon>
        <taxon>Lepidoptera</taxon>
        <taxon>Glossata</taxon>
        <taxon>Ditrysia</taxon>
        <taxon>Papilionoidea</taxon>
        <taxon>Nymphalidae</taxon>
        <taxon>Satyrinae</taxon>
        <taxon>Satyrini</taxon>
        <taxon>Parargina</taxon>
        <taxon>Pararge</taxon>
    </lineage>
</organism>